<dbReference type="PANTHER" id="PTHR30143">
    <property type="entry name" value="ACID HYDRATASE"/>
    <property type="match status" value="1"/>
</dbReference>
<feature type="transmembrane region" description="Helical" evidence="6">
    <location>
        <begin position="198"/>
        <end position="217"/>
    </location>
</feature>
<feature type="transmembrane region" description="Helical" evidence="6">
    <location>
        <begin position="159"/>
        <end position="186"/>
    </location>
</feature>
<keyword evidence="9" id="KW-1185">Reference proteome</keyword>
<dbReference type="GO" id="GO:0008684">
    <property type="term" value="F:2-oxopent-4-enoate hydratase activity"/>
    <property type="evidence" value="ECO:0007669"/>
    <property type="project" value="TreeGrafter"/>
</dbReference>
<reference evidence="8 9" key="2">
    <citation type="journal article" date="2015" name="Antonie Van Leeuwenhoek">
        <title>Ecophysiological diversity of a novel member of the genus Alteromonas, and description of Alteromonas mediterranea sp. nov.</title>
        <authorList>
            <person name="Ivanova E.P."/>
            <person name="Lopez-Perez M."/>
            <person name="Zabalos M."/>
            <person name="Nguyen S.H."/>
            <person name="Webb H.K."/>
            <person name="Ryan J."/>
            <person name="Lagutin K."/>
            <person name="Vyssotski M."/>
            <person name="Crawford R.J."/>
            <person name="Rodriguez-Valera F."/>
        </authorList>
    </citation>
    <scope>NUCLEOTIDE SEQUENCE [LARGE SCALE GENOMIC DNA]</scope>
    <source>
        <strain evidence="9">DSM 17117 / CIP 110805 / LMG 28347 / Deep ecotype</strain>
    </source>
</reference>
<dbReference type="PANTHER" id="PTHR30143:SF0">
    <property type="entry name" value="2-KETO-4-PENTENOATE HYDRATASE"/>
    <property type="match status" value="1"/>
</dbReference>
<gene>
    <name evidence="8" type="ordered locus">MADE_1016425</name>
</gene>
<dbReference type="KEGG" id="amc:MADE_1016425"/>
<reference evidence="8 9" key="1">
    <citation type="journal article" date="2008" name="ISME J.">
        <title>Comparative genomics of two ecotypes of the marine planktonic copiotroph Alteromonas macleodii suggests alternative lifestyles associated with different kinds of particulate organic matter.</title>
        <authorList>
            <person name="Ivars-Martinez E."/>
            <person name="Martin-Cuadrado A.B."/>
            <person name="D'Auria G."/>
            <person name="Mira A."/>
            <person name="Ferriera S."/>
            <person name="Johnson J."/>
            <person name="Friedman R."/>
            <person name="Rodriguez-Valera F."/>
        </authorList>
    </citation>
    <scope>NUCLEOTIDE SEQUENCE [LARGE SCALE GENOMIC DNA]</scope>
    <source>
        <strain evidence="9">DSM 17117 / CIP 110805 / LMG 28347 / Deep ecotype</strain>
    </source>
</reference>
<protein>
    <submittedName>
        <fullName evidence="8">2-keto-4-pentenoate hydratase</fullName>
    </submittedName>
</protein>
<dbReference type="GO" id="GO:0005737">
    <property type="term" value="C:cytoplasm"/>
    <property type="evidence" value="ECO:0007669"/>
    <property type="project" value="TreeGrafter"/>
</dbReference>
<feature type="transmembrane region" description="Helical" evidence="6">
    <location>
        <begin position="237"/>
        <end position="261"/>
    </location>
</feature>
<dbReference type="EMBL" id="CP001103">
    <property type="protein sequence ID" value="AEA99411.2"/>
    <property type="molecule type" value="Genomic_DNA"/>
</dbReference>
<feature type="transmembrane region" description="Helical" evidence="6">
    <location>
        <begin position="273"/>
        <end position="292"/>
    </location>
</feature>
<feature type="transmembrane region" description="Helical" evidence="6">
    <location>
        <begin position="91"/>
        <end position="112"/>
    </location>
</feature>
<evidence type="ECO:0000256" key="5">
    <source>
        <dbReference type="ARBA" id="ARBA00023136"/>
    </source>
</evidence>
<dbReference type="HOGENOM" id="CLU_569433_0_0_6"/>
<feature type="transmembrane region" description="Helical" evidence="6">
    <location>
        <begin position="6"/>
        <end position="27"/>
    </location>
</feature>
<keyword evidence="2" id="KW-1003">Cell membrane</keyword>
<organism evidence="8 9">
    <name type="scientific">Alteromonas mediterranea (strain DSM 17117 / CIP 110805 / LMG 28347 / Deep ecotype)</name>
    <dbReference type="NCBI Taxonomy" id="1774373"/>
    <lineage>
        <taxon>Bacteria</taxon>
        <taxon>Pseudomonadati</taxon>
        <taxon>Pseudomonadota</taxon>
        <taxon>Gammaproteobacteria</taxon>
        <taxon>Alteromonadales</taxon>
        <taxon>Alteromonadaceae</taxon>
        <taxon>Alteromonas/Salinimonas group</taxon>
        <taxon>Alteromonas</taxon>
    </lineage>
</organism>
<evidence type="ECO:0000256" key="4">
    <source>
        <dbReference type="ARBA" id="ARBA00022989"/>
    </source>
</evidence>
<dbReference type="AlphaFoldDB" id="F2G3L4"/>
<accession>F2G3L4</accession>
<name>F2G3L4_ALTMD</name>
<evidence type="ECO:0000259" key="7">
    <source>
        <dbReference type="Pfam" id="PF05231"/>
    </source>
</evidence>
<dbReference type="InterPro" id="IPR007895">
    <property type="entry name" value="MASE1"/>
</dbReference>
<keyword evidence="5 6" id="KW-0472">Membrane</keyword>
<evidence type="ECO:0000256" key="2">
    <source>
        <dbReference type="ARBA" id="ARBA00022475"/>
    </source>
</evidence>
<sequence length="495" mass="54093">MSLKPYINTSFLFMGLMYTALFHSVWLISTQFEIIASTVSWYLPAGVRFAAFMLLPLRSWPILLFSEKLTHFVLFHPGGILDNTAFLSGSLGWYLVHLLLSPALLCTSVYIFRRCFKAPYISNINSTLATLGVGLIISVVLGAVFIGRRAIELQTDITVFFPLLFDFSLGDFVGLIVLCPLLFVLYDREHLHRVNTTLYWIIGAWLFLLLLSSYAYSHGTNISYQVKYLAVFPALFLSYRYAVTGSALSCLLVGVTAFVVAIQSDLSPLEHQFYIIALCVSCLILGASVNHAEQMGGERLMGPVFKKVTHFIGRPHNDDEFVELEVYAGGMVAVEAELVFELGKEVTPGSIDTKVPLKHLINAVYAGVEIASSPVIDLNSYGPTAIISDFGVNQGMVVGAPIEQWDSVIENIQTSVFINNEHINSAPSNNVLRGPMAAVAYLIDQAAARNITLPKGCMICSGAITGVHDTVVGASATVSFEGIGNINMKLIPVTP</sequence>
<dbReference type="Gene3D" id="3.90.850.10">
    <property type="entry name" value="Fumarylacetoacetase-like, C-terminal domain"/>
    <property type="match status" value="1"/>
</dbReference>
<feature type="transmembrane region" description="Helical" evidence="6">
    <location>
        <begin position="124"/>
        <end position="147"/>
    </location>
</feature>
<evidence type="ECO:0000256" key="3">
    <source>
        <dbReference type="ARBA" id="ARBA00022692"/>
    </source>
</evidence>
<evidence type="ECO:0000313" key="8">
    <source>
        <dbReference type="EMBL" id="AEA99411.2"/>
    </source>
</evidence>
<evidence type="ECO:0000313" key="9">
    <source>
        <dbReference type="Proteomes" id="UP000001870"/>
    </source>
</evidence>
<evidence type="ECO:0000256" key="1">
    <source>
        <dbReference type="ARBA" id="ARBA00004651"/>
    </source>
</evidence>
<comment type="subcellular location">
    <subcellularLocation>
        <location evidence="1">Cell membrane</location>
        <topology evidence="1">Multi-pass membrane protein</topology>
    </subcellularLocation>
</comment>
<dbReference type="InterPro" id="IPR036663">
    <property type="entry name" value="Fumarylacetoacetase_C_sf"/>
</dbReference>
<dbReference type="Proteomes" id="UP000001870">
    <property type="component" value="Chromosome"/>
</dbReference>
<feature type="transmembrane region" description="Helical" evidence="6">
    <location>
        <begin position="39"/>
        <end position="57"/>
    </location>
</feature>
<dbReference type="GO" id="GO:0005886">
    <property type="term" value="C:plasma membrane"/>
    <property type="evidence" value="ECO:0007669"/>
    <property type="project" value="UniProtKB-SubCell"/>
</dbReference>
<feature type="domain" description="MASE1" evidence="7">
    <location>
        <begin position="13"/>
        <end position="288"/>
    </location>
</feature>
<dbReference type="Pfam" id="PF05231">
    <property type="entry name" value="MASE1"/>
    <property type="match status" value="1"/>
</dbReference>
<dbReference type="InterPro" id="IPR050772">
    <property type="entry name" value="Hydratase-Decarb/MhpD_sf"/>
</dbReference>
<proteinExistence type="predicted"/>
<keyword evidence="3 6" id="KW-0812">Transmembrane</keyword>
<evidence type="ECO:0000256" key="6">
    <source>
        <dbReference type="SAM" id="Phobius"/>
    </source>
</evidence>
<dbReference type="SUPFAM" id="SSF56529">
    <property type="entry name" value="FAH"/>
    <property type="match status" value="1"/>
</dbReference>
<keyword evidence="4 6" id="KW-1133">Transmembrane helix</keyword>